<evidence type="ECO:0000313" key="3">
    <source>
        <dbReference type="Proteomes" id="UP000184330"/>
    </source>
</evidence>
<keyword evidence="3" id="KW-1185">Reference proteome</keyword>
<accession>A0A1L7WPD8</accession>
<dbReference type="EMBL" id="FJOG01000005">
    <property type="protein sequence ID" value="CZR54645.1"/>
    <property type="molecule type" value="Genomic_DNA"/>
</dbReference>
<gene>
    <name evidence="2" type="ORF">PAC_04529</name>
</gene>
<evidence type="ECO:0000313" key="2">
    <source>
        <dbReference type="EMBL" id="CZR54645.1"/>
    </source>
</evidence>
<dbReference type="AlphaFoldDB" id="A0A1L7WPD8"/>
<organism evidence="2 3">
    <name type="scientific">Phialocephala subalpina</name>
    <dbReference type="NCBI Taxonomy" id="576137"/>
    <lineage>
        <taxon>Eukaryota</taxon>
        <taxon>Fungi</taxon>
        <taxon>Dikarya</taxon>
        <taxon>Ascomycota</taxon>
        <taxon>Pezizomycotina</taxon>
        <taxon>Leotiomycetes</taxon>
        <taxon>Helotiales</taxon>
        <taxon>Mollisiaceae</taxon>
        <taxon>Phialocephala</taxon>
        <taxon>Phialocephala fortinii species complex</taxon>
    </lineage>
</organism>
<dbReference type="Proteomes" id="UP000184330">
    <property type="component" value="Unassembled WGS sequence"/>
</dbReference>
<feature type="region of interest" description="Disordered" evidence="1">
    <location>
        <begin position="167"/>
        <end position="193"/>
    </location>
</feature>
<evidence type="ECO:0000256" key="1">
    <source>
        <dbReference type="SAM" id="MobiDB-lite"/>
    </source>
</evidence>
<reference evidence="2 3" key="1">
    <citation type="submission" date="2016-03" db="EMBL/GenBank/DDBJ databases">
        <authorList>
            <person name="Ploux O."/>
        </authorList>
    </citation>
    <scope>NUCLEOTIDE SEQUENCE [LARGE SCALE GENOMIC DNA]</scope>
    <source>
        <strain evidence="2 3">UAMH 11012</strain>
    </source>
</reference>
<name>A0A1L7WPD8_9HELO</name>
<dbReference type="OrthoDB" id="10394096at2759"/>
<protein>
    <submittedName>
        <fullName evidence="2">Uncharacterized protein</fullName>
    </submittedName>
</protein>
<proteinExistence type="predicted"/>
<sequence length="199" mass="22482">MMATTSRTRGGSTLNKIPEHAVTADTSLNLPAEALAPYSTHWNAINRAVGKKIRSDAMNVLGADAILVREYIITKTKEFDQLSAKLFDLMEDLGFFKFLTHDLQAAAYDHFVWMVVCEALFKEAVPFPGDTKVWMAFREWLYCEMNVKVEVEFKAVLEMDEVMDVEDDGQWPKSGEGLEDRYADGEDEDTDGGVRLVWA</sequence>